<dbReference type="HAMAP" id="MF_01685">
    <property type="entry name" value="FENR2"/>
    <property type="match status" value="1"/>
</dbReference>
<dbReference type="GO" id="GO:0004324">
    <property type="term" value="F:ferredoxin-NADP+ reductase activity"/>
    <property type="evidence" value="ECO:0007669"/>
    <property type="project" value="UniProtKB-UniRule"/>
</dbReference>
<dbReference type="Pfam" id="PF07992">
    <property type="entry name" value="Pyr_redox_2"/>
    <property type="match status" value="1"/>
</dbReference>
<keyword evidence="2 6" id="KW-0274">FAD</keyword>
<evidence type="ECO:0000256" key="4">
    <source>
        <dbReference type="ARBA" id="ARBA00023002"/>
    </source>
</evidence>
<organism evidence="8 9">
    <name type="scientific">Amycolatopsis sacchari</name>
    <dbReference type="NCBI Taxonomy" id="115433"/>
    <lineage>
        <taxon>Bacteria</taxon>
        <taxon>Bacillati</taxon>
        <taxon>Actinomycetota</taxon>
        <taxon>Actinomycetes</taxon>
        <taxon>Pseudonocardiales</taxon>
        <taxon>Pseudonocardiaceae</taxon>
        <taxon>Amycolatopsis</taxon>
    </lineage>
</organism>
<dbReference type="EC" id="1.18.1.2" evidence="6"/>
<dbReference type="InterPro" id="IPR023753">
    <property type="entry name" value="FAD/NAD-binding_dom"/>
</dbReference>
<feature type="binding site" evidence="6">
    <location>
        <position position="54"/>
    </location>
    <ligand>
        <name>FAD</name>
        <dbReference type="ChEBI" id="CHEBI:57692"/>
    </ligand>
</feature>
<dbReference type="GO" id="GO:0050660">
    <property type="term" value="F:flavin adenine dinucleotide binding"/>
    <property type="evidence" value="ECO:0007669"/>
    <property type="project" value="UniProtKB-UniRule"/>
</dbReference>
<feature type="binding site" evidence="6">
    <location>
        <position position="41"/>
    </location>
    <ligand>
        <name>FAD</name>
        <dbReference type="ChEBI" id="CHEBI:57692"/>
    </ligand>
</feature>
<evidence type="ECO:0000259" key="7">
    <source>
        <dbReference type="Pfam" id="PF07992"/>
    </source>
</evidence>
<sequence>MTGQDREADLDTDVLIIGAGPSGLFASYYAGMRELSVVLMDSQPAPGGQLMALYPGKPIYDVAGLPEVTGAELTGALVKQAEFANPAWVLGEQATTLTHNSPGSSRRLTVTTDRGRRVHADGVVVAAGIGSFQPRRLPAAEAHLGRGVSYTLSDLEDYHDRHVVVVGGGDSAVDWSLMLAPVTRSLTVVHRRRTMLAHARAVSTLRETNARFVLDAEVVATHGASRLEGVTVRRRDGGEEHLPADALIAALGHTANLGPLAGWGFQLEARQIVVDERMATGLPGVFAVGDVTTHPGKVRIMAVGFGEAATAINNLAAGLRPGEAVFPGHSTELMTTAAT</sequence>
<dbReference type="OrthoDB" id="9806179at2"/>
<evidence type="ECO:0000313" key="8">
    <source>
        <dbReference type="EMBL" id="SFK75641.1"/>
    </source>
</evidence>
<proteinExistence type="inferred from homology"/>
<evidence type="ECO:0000313" key="9">
    <source>
        <dbReference type="Proteomes" id="UP000199025"/>
    </source>
</evidence>
<evidence type="ECO:0000256" key="1">
    <source>
        <dbReference type="ARBA" id="ARBA00022630"/>
    </source>
</evidence>
<feature type="binding site" evidence="6">
    <location>
        <position position="22"/>
    </location>
    <ligand>
        <name>FAD</name>
        <dbReference type="ChEBI" id="CHEBI:57692"/>
    </ligand>
</feature>
<accession>A0A1I4C6A7</accession>
<feature type="binding site" evidence="6">
    <location>
        <position position="132"/>
    </location>
    <ligand>
        <name>FAD</name>
        <dbReference type="ChEBI" id="CHEBI:57692"/>
    </ligand>
</feature>
<keyword evidence="3 6" id="KW-0521">NADP</keyword>
<dbReference type="InterPro" id="IPR050097">
    <property type="entry name" value="Ferredoxin-NADP_redctase_2"/>
</dbReference>
<keyword evidence="4 6" id="KW-0560">Oxidoreductase</keyword>
<feature type="binding site" evidence="6">
    <location>
        <position position="94"/>
    </location>
    <ligand>
        <name>FAD</name>
        <dbReference type="ChEBI" id="CHEBI:57692"/>
    </ligand>
</feature>
<gene>
    <name evidence="8" type="ORF">SAMN05421835_13225</name>
</gene>
<evidence type="ECO:0000256" key="2">
    <source>
        <dbReference type="ARBA" id="ARBA00022827"/>
    </source>
</evidence>
<evidence type="ECO:0000256" key="3">
    <source>
        <dbReference type="ARBA" id="ARBA00022857"/>
    </source>
</evidence>
<feature type="binding site" evidence="6">
    <location>
        <position position="290"/>
    </location>
    <ligand>
        <name>FAD</name>
        <dbReference type="ChEBI" id="CHEBI:57692"/>
    </ligand>
</feature>
<dbReference type="RefSeq" id="WP_091515710.1">
    <property type="nucleotide sequence ID" value="NZ_FORP01000032.1"/>
</dbReference>
<dbReference type="AlphaFoldDB" id="A0A1I4C6A7"/>
<dbReference type="STRING" id="115433.SAMN05421835_13225"/>
<comment type="catalytic activity">
    <reaction evidence="6">
        <text>2 reduced [2Fe-2S]-[ferredoxin] + NADP(+) + H(+) = 2 oxidized [2Fe-2S]-[ferredoxin] + NADPH</text>
        <dbReference type="Rhea" id="RHEA:20125"/>
        <dbReference type="Rhea" id="RHEA-COMP:10000"/>
        <dbReference type="Rhea" id="RHEA-COMP:10001"/>
        <dbReference type="ChEBI" id="CHEBI:15378"/>
        <dbReference type="ChEBI" id="CHEBI:33737"/>
        <dbReference type="ChEBI" id="CHEBI:33738"/>
        <dbReference type="ChEBI" id="CHEBI:57783"/>
        <dbReference type="ChEBI" id="CHEBI:58349"/>
        <dbReference type="EC" id="1.18.1.2"/>
    </reaction>
</comment>
<dbReference type="EMBL" id="FORP01000032">
    <property type="protein sequence ID" value="SFK75641.1"/>
    <property type="molecule type" value="Genomic_DNA"/>
</dbReference>
<reference evidence="8 9" key="1">
    <citation type="submission" date="2016-10" db="EMBL/GenBank/DDBJ databases">
        <authorList>
            <person name="de Groot N.N."/>
        </authorList>
    </citation>
    <scope>NUCLEOTIDE SEQUENCE [LARGE SCALE GENOMIC DNA]</scope>
    <source>
        <strain evidence="8 9">DSM 44468</strain>
    </source>
</reference>
<name>A0A1I4C6A7_9PSEU</name>
<dbReference type="GO" id="GO:0050661">
    <property type="term" value="F:NADP binding"/>
    <property type="evidence" value="ECO:0007669"/>
    <property type="project" value="UniProtKB-UniRule"/>
</dbReference>
<keyword evidence="9" id="KW-1185">Reference proteome</keyword>
<comment type="cofactor">
    <cofactor evidence="6">
        <name>FAD</name>
        <dbReference type="ChEBI" id="CHEBI:57692"/>
    </cofactor>
    <text evidence="6">Binds 1 FAD per subunit.</text>
</comment>
<feature type="binding site" evidence="6">
    <location>
        <position position="49"/>
    </location>
    <ligand>
        <name>FAD</name>
        <dbReference type="ChEBI" id="CHEBI:57692"/>
    </ligand>
</feature>
<protein>
    <recommendedName>
        <fullName evidence="6">Ferredoxin--NADP reductase</fullName>
        <shortName evidence="6">FNR</shortName>
        <shortName evidence="6">Fd-NADP(+) reductase</shortName>
        <ecNumber evidence="6">1.18.1.2</ecNumber>
    </recommendedName>
</protein>
<dbReference type="PRINTS" id="PR00368">
    <property type="entry name" value="FADPNR"/>
</dbReference>
<dbReference type="Proteomes" id="UP000199025">
    <property type="component" value="Unassembled WGS sequence"/>
</dbReference>
<dbReference type="PRINTS" id="PR00469">
    <property type="entry name" value="PNDRDTASEII"/>
</dbReference>
<dbReference type="InterPro" id="IPR036188">
    <property type="entry name" value="FAD/NAD-bd_sf"/>
</dbReference>
<dbReference type="SUPFAM" id="SSF51905">
    <property type="entry name" value="FAD/NAD(P)-binding domain"/>
    <property type="match status" value="1"/>
</dbReference>
<dbReference type="GO" id="GO:0004791">
    <property type="term" value="F:thioredoxin-disulfide reductase (NADPH) activity"/>
    <property type="evidence" value="ECO:0007669"/>
    <property type="project" value="UniProtKB-EC"/>
</dbReference>
<comment type="subunit">
    <text evidence="6">Homodimer.</text>
</comment>
<feature type="binding site" evidence="6">
    <location>
        <position position="331"/>
    </location>
    <ligand>
        <name>FAD</name>
        <dbReference type="ChEBI" id="CHEBI:57692"/>
    </ligand>
</feature>
<keyword evidence="1 6" id="KW-0285">Flavoprotein</keyword>
<feature type="domain" description="FAD/NAD(P)-binding" evidence="7">
    <location>
        <begin position="13"/>
        <end position="298"/>
    </location>
</feature>
<evidence type="ECO:0000256" key="6">
    <source>
        <dbReference type="HAMAP-Rule" id="MF_01685"/>
    </source>
</evidence>
<dbReference type="InterPro" id="IPR022890">
    <property type="entry name" value="Fd--NADP_Rdtase_type_2"/>
</dbReference>
<comment type="similarity">
    <text evidence="6">Belongs to the ferredoxin--NADP reductase type 2 family.</text>
</comment>
<dbReference type="Gene3D" id="3.50.50.60">
    <property type="entry name" value="FAD/NAD(P)-binding domain"/>
    <property type="match status" value="2"/>
</dbReference>
<dbReference type="PANTHER" id="PTHR48105">
    <property type="entry name" value="THIOREDOXIN REDUCTASE 1-RELATED-RELATED"/>
    <property type="match status" value="1"/>
</dbReference>
<evidence type="ECO:0000256" key="5">
    <source>
        <dbReference type="ARBA" id="ARBA00048132"/>
    </source>
</evidence>
<comment type="catalytic activity">
    <reaction evidence="5">
        <text>[thioredoxin]-dithiol + NADP(+) = [thioredoxin]-disulfide + NADPH + H(+)</text>
        <dbReference type="Rhea" id="RHEA:20345"/>
        <dbReference type="Rhea" id="RHEA-COMP:10698"/>
        <dbReference type="Rhea" id="RHEA-COMP:10700"/>
        <dbReference type="ChEBI" id="CHEBI:15378"/>
        <dbReference type="ChEBI" id="CHEBI:29950"/>
        <dbReference type="ChEBI" id="CHEBI:50058"/>
        <dbReference type="ChEBI" id="CHEBI:57783"/>
        <dbReference type="ChEBI" id="CHEBI:58349"/>
        <dbReference type="EC" id="1.8.1.9"/>
    </reaction>
</comment>